<dbReference type="FunFam" id="3.40.30.10:FF:000093">
    <property type="entry name" value="Glutaredoxin 2"/>
    <property type="match status" value="1"/>
</dbReference>
<dbReference type="InterPro" id="IPR014025">
    <property type="entry name" value="Glutaredoxin_subgr"/>
</dbReference>
<organism evidence="8 9">
    <name type="scientific">Nelumbo nucifera</name>
    <name type="common">Sacred lotus</name>
    <dbReference type="NCBI Taxonomy" id="4432"/>
    <lineage>
        <taxon>Eukaryota</taxon>
        <taxon>Viridiplantae</taxon>
        <taxon>Streptophyta</taxon>
        <taxon>Embryophyta</taxon>
        <taxon>Tracheophyta</taxon>
        <taxon>Spermatophyta</taxon>
        <taxon>Magnoliopsida</taxon>
        <taxon>Proteales</taxon>
        <taxon>Nelumbonaceae</taxon>
        <taxon>Nelumbo</taxon>
    </lineage>
</organism>
<feature type="region of interest" description="Disordered" evidence="6">
    <location>
        <begin position="1"/>
        <end position="22"/>
    </location>
</feature>
<evidence type="ECO:0000313" key="8">
    <source>
        <dbReference type="Proteomes" id="UP000189703"/>
    </source>
</evidence>
<dbReference type="FunCoup" id="A0A1U7ZEE2">
    <property type="interactions" value="959"/>
</dbReference>
<sequence length="133" mass="14341">MGGIFSSSRRRGDEGEDKGEDEFETALSKAKKLVSSTPVVIFSKTYCVYCQRVKKLLSQLGASHKVIELDVERDGGEIQSALAEWAGQRTVPNVFIGGNHIGGCDMVMAKHKEGKLLSLLTDAGAIGNKSSHM</sequence>
<dbReference type="SUPFAM" id="SSF52833">
    <property type="entry name" value="Thioredoxin-like"/>
    <property type="match status" value="1"/>
</dbReference>
<evidence type="ECO:0000256" key="4">
    <source>
        <dbReference type="ARBA" id="ARBA00023157"/>
    </source>
</evidence>
<dbReference type="InterPro" id="IPR036249">
    <property type="entry name" value="Thioredoxin-like_sf"/>
</dbReference>
<dbReference type="CDD" id="cd03419">
    <property type="entry name" value="GRX_GRXh_1_2_like"/>
    <property type="match status" value="1"/>
</dbReference>
<evidence type="ECO:0000256" key="5">
    <source>
        <dbReference type="ARBA" id="ARBA00023284"/>
    </source>
</evidence>
<dbReference type="PANTHER" id="PTHR45694:SF13">
    <property type="entry name" value="GLUTAREDOXIN-C1"/>
    <property type="match status" value="1"/>
</dbReference>
<dbReference type="KEGG" id="nnu:104593157"/>
<protein>
    <submittedName>
        <fullName evidence="9">Glutaredoxin-like</fullName>
    </submittedName>
</protein>
<dbReference type="PRINTS" id="PR00160">
    <property type="entry name" value="GLUTAREDOXIN"/>
</dbReference>
<keyword evidence="4" id="KW-1015">Disulfide bond</keyword>
<evidence type="ECO:0000259" key="7">
    <source>
        <dbReference type="Pfam" id="PF00462"/>
    </source>
</evidence>
<dbReference type="GeneID" id="104593157"/>
<dbReference type="Proteomes" id="UP000189703">
    <property type="component" value="Unplaced"/>
</dbReference>
<dbReference type="InterPro" id="IPR011899">
    <property type="entry name" value="Glutaredoxin_euk/vir"/>
</dbReference>
<keyword evidence="2" id="KW-0813">Transport</keyword>
<dbReference type="NCBIfam" id="TIGR02180">
    <property type="entry name" value="GRX_euk"/>
    <property type="match status" value="1"/>
</dbReference>
<dbReference type="InterPro" id="IPR017937">
    <property type="entry name" value="Thioredoxin_CS"/>
</dbReference>
<evidence type="ECO:0000256" key="6">
    <source>
        <dbReference type="SAM" id="MobiDB-lite"/>
    </source>
</evidence>
<dbReference type="GO" id="GO:0005737">
    <property type="term" value="C:cytoplasm"/>
    <property type="evidence" value="ECO:0000318"/>
    <property type="project" value="GO_Central"/>
</dbReference>
<name>A0A1U7ZEE2_NELNU</name>
<evidence type="ECO:0000256" key="1">
    <source>
        <dbReference type="ARBA" id="ARBA00007190"/>
    </source>
</evidence>
<evidence type="ECO:0000256" key="2">
    <source>
        <dbReference type="ARBA" id="ARBA00022448"/>
    </source>
</evidence>
<evidence type="ECO:0000313" key="9">
    <source>
        <dbReference type="RefSeq" id="XP_010251180.1"/>
    </source>
</evidence>
<dbReference type="GO" id="GO:0015038">
    <property type="term" value="F:glutathione disulfide oxidoreductase activity"/>
    <property type="evidence" value="ECO:0000318"/>
    <property type="project" value="GO_Central"/>
</dbReference>
<dbReference type="OrthoDB" id="418495at2759"/>
<dbReference type="InterPro" id="IPR002109">
    <property type="entry name" value="Glutaredoxin"/>
</dbReference>
<reference evidence="9" key="1">
    <citation type="submission" date="2025-08" db="UniProtKB">
        <authorList>
            <consortium name="RefSeq"/>
        </authorList>
    </citation>
    <scope>IDENTIFICATION</scope>
</reference>
<dbReference type="PANTHER" id="PTHR45694">
    <property type="entry name" value="GLUTAREDOXIN 2"/>
    <property type="match status" value="1"/>
</dbReference>
<gene>
    <name evidence="9" type="primary">LOC104593157</name>
</gene>
<comment type="similarity">
    <text evidence="1">Belongs to the glutaredoxin family. CPYC subfamily.</text>
</comment>
<keyword evidence="8" id="KW-1185">Reference proteome</keyword>
<keyword evidence="3" id="KW-0249">Electron transport</keyword>
<dbReference type="STRING" id="4432.A0A1U7ZEE2"/>
<dbReference type="eggNOG" id="KOG1752">
    <property type="taxonomic scope" value="Eukaryota"/>
</dbReference>
<dbReference type="InParanoid" id="A0A1U7ZEE2"/>
<evidence type="ECO:0000256" key="3">
    <source>
        <dbReference type="ARBA" id="ARBA00022982"/>
    </source>
</evidence>
<dbReference type="Pfam" id="PF00462">
    <property type="entry name" value="Glutaredoxin"/>
    <property type="match status" value="1"/>
</dbReference>
<dbReference type="InterPro" id="IPR011767">
    <property type="entry name" value="GLR_AS"/>
</dbReference>
<accession>A0A1U7ZEE2</accession>
<proteinExistence type="inferred from homology"/>
<dbReference type="RefSeq" id="XP_010251180.1">
    <property type="nucleotide sequence ID" value="XM_010252878.1"/>
</dbReference>
<dbReference type="GO" id="GO:0034599">
    <property type="term" value="P:cellular response to oxidative stress"/>
    <property type="evidence" value="ECO:0000318"/>
    <property type="project" value="GO_Central"/>
</dbReference>
<dbReference type="OMA" id="GATHCPY"/>
<dbReference type="AlphaFoldDB" id="A0A1U7ZEE2"/>
<keyword evidence="5" id="KW-0676">Redox-active center</keyword>
<dbReference type="PROSITE" id="PS00194">
    <property type="entry name" value="THIOREDOXIN_1"/>
    <property type="match status" value="1"/>
</dbReference>
<feature type="domain" description="Glutaredoxin" evidence="7">
    <location>
        <begin position="39"/>
        <end position="101"/>
    </location>
</feature>
<dbReference type="PROSITE" id="PS51354">
    <property type="entry name" value="GLUTAREDOXIN_2"/>
    <property type="match status" value="1"/>
</dbReference>
<dbReference type="Gene3D" id="3.40.30.10">
    <property type="entry name" value="Glutaredoxin"/>
    <property type="match status" value="1"/>
</dbReference>
<dbReference type="PROSITE" id="PS00195">
    <property type="entry name" value="GLUTAREDOXIN_1"/>
    <property type="match status" value="1"/>
</dbReference>